<dbReference type="Pfam" id="PF02727">
    <property type="entry name" value="Cu_amine_oxidN2"/>
    <property type="match status" value="1"/>
</dbReference>
<dbReference type="Pfam" id="PF02728">
    <property type="entry name" value="Cu_amine_oxidN3"/>
    <property type="match status" value="1"/>
</dbReference>
<feature type="domain" description="Copper amine oxidase catalytic" evidence="9">
    <location>
        <begin position="233"/>
        <end position="633"/>
    </location>
</feature>
<evidence type="ECO:0000256" key="5">
    <source>
        <dbReference type="ARBA" id="ARBA00023008"/>
    </source>
</evidence>
<keyword evidence="3 6" id="KW-0801">TPQ</keyword>
<evidence type="ECO:0000256" key="4">
    <source>
        <dbReference type="ARBA" id="ARBA00023002"/>
    </source>
</evidence>
<dbReference type="InterPro" id="IPR015802">
    <property type="entry name" value="Cu_amine_oxidase_N3"/>
</dbReference>
<dbReference type="Proteomes" id="UP000466517">
    <property type="component" value="Chromosome"/>
</dbReference>
<evidence type="ECO:0000256" key="2">
    <source>
        <dbReference type="ARBA" id="ARBA00022723"/>
    </source>
</evidence>
<dbReference type="PANTHER" id="PTHR10638">
    <property type="entry name" value="COPPER AMINE OXIDASE"/>
    <property type="match status" value="1"/>
</dbReference>
<accession>A0A7I7XGY9</accession>
<feature type="domain" description="Copper amine oxidase N3-terminal" evidence="11">
    <location>
        <begin position="104"/>
        <end position="198"/>
    </location>
</feature>
<dbReference type="InterPro" id="IPR015798">
    <property type="entry name" value="Cu_amine_oxidase_C"/>
</dbReference>
<name>A0A7I7XGY9_9MYCO</name>
<dbReference type="EMBL" id="AP022610">
    <property type="protein sequence ID" value="BBZ28456.1"/>
    <property type="molecule type" value="Genomic_DNA"/>
</dbReference>
<dbReference type="InterPro" id="IPR000269">
    <property type="entry name" value="Cu_amine_oxidase"/>
</dbReference>
<reference evidence="12 13" key="1">
    <citation type="journal article" date="2019" name="Emerg. Microbes Infect.">
        <title>Comprehensive subspecies identification of 175 nontuberculous mycobacteria species based on 7547 genomic profiles.</title>
        <authorList>
            <person name="Matsumoto Y."/>
            <person name="Kinjo T."/>
            <person name="Motooka D."/>
            <person name="Nabeya D."/>
            <person name="Jung N."/>
            <person name="Uechi K."/>
            <person name="Horii T."/>
            <person name="Iida T."/>
            <person name="Fujita J."/>
            <person name="Nakamura S."/>
        </authorList>
    </citation>
    <scope>NUCLEOTIDE SEQUENCE [LARGE SCALE GENOMIC DNA]</scope>
    <source>
        <strain evidence="12 13">JCM 13574</strain>
    </source>
</reference>
<dbReference type="Pfam" id="PF01179">
    <property type="entry name" value="Cu_amine_oxid"/>
    <property type="match status" value="1"/>
</dbReference>
<sequence>MTHPLDPLSADEFRAVAALLRRERQVSATPTATSELGWRIASVELVEPSKDELAAFEAEGTVPERRAKAICLNRSANATYRSVVALGADRVETFEHVPGVQANFTVDEFTECDEMLRAHPDVIAALARRGITDLANVFMDTWTFGAAVAPPEYRDRRLGWSDTWRKEAPGANPYAHLISGLHCIVDLNTMELLRVEDDGGVETPIVMGEYVPSHVPERIRAASTREPLTPLFVTQPDGPSFTLDGNLLQWQNWSLRIGFNYREGMTLHTVGYRDGGRVRSVAHRMSFAEMIVPYRDSSVDHYRRTAFDIGEWGLGFMTTSLELGCDCLGEIRYLDAVIHDSAGEPITIVNAICIHEEDGAVLWKHVDHDAGAEVRRMRRLTISFHVTVANYEYLVYWRLYQDGNIECEVRATGIMVTTPLAPGAPHPNGTLVDERTYAPFHQHFLVARLDMDVDGRDNTVVMSESYAEPMGPQNPYGLSVVTRNVPLRTESEGKQDVDFSTQRGWKVVNTNVVNGLGTHPAYKLVPGGAIPPMFDPESPVLKRANVIGHTLWVTPNSAAERWPAGEFVNQSESDTGLGQWTTANRSIDDTDVVLWYVFGLHHITRPEDWPVMPVDVVSFWLKPFGFFDRNPALDVPPTVSDVCHAESRPS</sequence>
<dbReference type="PANTHER" id="PTHR10638:SF41">
    <property type="entry name" value="AMINE OXIDASE"/>
    <property type="match status" value="1"/>
</dbReference>
<feature type="active site" description="Proton acceptor" evidence="6">
    <location>
        <position position="308"/>
    </location>
</feature>
<evidence type="ECO:0000259" key="10">
    <source>
        <dbReference type="Pfam" id="PF02727"/>
    </source>
</evidence>
<dbReference type="RefSeq" id="WP_163737919.1">
    <property type="nucleotide sequence ID" value="NZ_AP022610.1"/>
</dbReference>
<evidence type="ECO:0000256" key="6">
    <source>
        <dbReference type="PIRSR" id="PIRSR600269-50"/>
    </source>
</evidence>
<gene>
    <name evidence="12" type="ORF">MMAD_27510</name>
</gene>
<evidence type="ECO:0000256" key="8">
    <source>
        <dbReference type="RuleBase" id="RU000672"/>
    </source>
</evidence>
<dbReference type="SUPFAM" id="SSF54416">
    <property type="entry name" value="Amine oxidase N-terminal region"/>
    <property type="match status" value="2"/>
</dbReference>
<dbReference type="GO" id="GO:0048038">
    <property type="term" value="F:quinone binding"/>
    <property type="evidence" value="ECO:0007669"/>
    <property type="project" value="InterPro"/>
</dbReference>
<dbReference type="GO" id="GO:0005507">
    <property type="term" value="F:copper ion binding"/>
    <property type="evidence" value="ECO:0007669"/>
    <property type="project" value="InterPro"/>
</dbReference>
<evidence type="ECO:0000256" key="3">
    <source>
        <dbReference type="ARBA" id="ARBA00022772"/>
    </source>
</evidence>
<feature type="modified residue" description="2',4',5'-topaquinone" evidence="7">
    <location>
        <position position="391"/>
    </location>
</feature>
<dbReference type="GO" id="GO:0008131">
    <property type="term" value="F:primary methylamine oxidase activity"/>
    <property type="evidence" value="ECO:0007669"/>
    <property type="project" value="InterPro"/>
</dbReference>
<dbReference type="SUPFAM" id="SSF49998">
    <property type="entry name" value="Amine oxidase catalytic domain"/>
    <property type="match status" value="1"/>
</dbReference>
<keyword evidence="13" id="KW-1185">Reference proteome</keyword>
<keyword evidence="4 8" id="KW-0560">Oxidoreductase</keyword>
<dbReference type="EC" id="1.4.3.-" evidence="8"/>
<comment type="cofactor">
    <cofactor evidence="8">
        <name>Cu cation</name>
        <dbReference type="ChEBI" id="CHEBI:23378"/>
    </cofactor>
    <text evidence="8">Contains 1 topaquinone per subunit.</text>
</comment>
<evidence type="ECO:0000313" key="12">
    <source>
        <dbReference type="EMBL" id="BBZ28456.1"/>
    </source>
</evidence>
<comment type="PTM">
    <text evidence="7 8">Topaquinone (TPQ) is generated by copper-dependent autoxidation of a specific tyrosyl residue.</text>
</comment>
<proteinExistence type="inferred from homology"/>
<dbReference type="InterPro" id="IPR036460">
    <property type="entry name" value="Cu_amine_oxidase_C_sf"/>
</dbReference>
<protein>
    <recommendedName>
        <fullName evidence="8">Amine oxidase</fullName>
        <ecNumber evidence="8">1.4.3.-</ecNumber>
    </recommendedName>
</protein>
<dbReference type="InterPro" id="IPR015800">
    <property type="entry name" value="Cu_amine_oxidase_N2"/>
</dbReference>
<evidence type="ECO:0000256" key="7">
    <source>
        <dbReference type="PIRSR" id="PIRSR600269-51"/>
    </source>
</evidence>
<comment type="similarity">
    <text evidence="1 8">Belongs to the copper/topaquinone oxidase family.</text>
</comment>
<dbReference type="NCBIfam" id="NF008559">
    <property type="entry name" value="PRK11504.1"/>
    <property type="match status" value="1"/>
</dbReference>
<dbReference type="InterPro" id="IPR016182">
    <property type="entry name" value="Cu_amine_oxidase_N-reg"/>
</dbReference>
<dbReference type="KEGG" id="mmag:MMAD_27510"/>
<feature type="active site" description="Schiff-base intermediate with substrate; via topaquinone" evidence="6">
    <location>
        <position position="391"/>
    </location>
</feature>
<feature type="domain" description="Copper amine oxidase N2-terminal" evidence="10">
    <location>
        <begin position="3"/>
        <end position="91"/>
    </location>
</feature>
<evidence type="ECO:0000256" key="1">
    <source>
        <dbReference type="ARBA" id="ARBA00007983"/>
    </source>
</evidence>
<evidence type="ECO:0000259" key="11">
    <source>
        <dbReference type="Pfam" id="PF02728"/>
    </source>
</evidence>
<dbReference type="Gene3D" id="2.70.98.20">
    <property type="entry name" value="Copper amine oxidase, catalytic domain"/>
    <property type="match status" value="1"/>
</dbReference>
<evidence type="ECO:0000313" key="13">
    <source>
        <dbReference type="Proteomes" id="UP000466517"/>
    </source>
</evidence>
<dbReference type="AlphaFoldDB" id="A0A7I7XGY9"/>
<evidence type="ECO:0000259" key="9">
    <source>
        <dbReference type="Pfam" id="PF01179"/>
    </source>
</evidence>
<keyword evidence="5 8" id="KW-0186">Copper</keyword>
<organism evidence="12 13">
    <name type="scientific">Mycolicibacterium madagascariense</name>
    <dbReference type="NCBI Taxonomy" id="212765"/>
    <lineage>
        <taxon>Bacteria</taxon>
        <taxon>Bacillati</taxon>
        <taxon>Actinomycetota</taxon>
        <taxon>Actinomycetes</taxon>
        <taxon>Mycobacteriales</taxon>
        <taxon>Mycobacteriaceae</taxon>
        <taxon>Mycolicibacterium</taxon>
    </lineage>
</organism>
<dbReference type="GO" id="GO:0009308">
    <property type="term" value="P:amine metabolic process"/>
    <property type="evidence" value="ECO:0007669"/>
    <property type="project" value="UniProtKB-UniRule"/>
</dbReference>
<dbReference type="Gene3D" id="3.10.450.40">
    <property type="match status" value="2"/>
</dbReference>
<keyword evidence="2 8" id="KW-0479">Metal-binding</keyword>